<protein>
    <submittedName>
        <fullName evidence="2">Amidohydrolase family protein</fullName>
    </submittedName>
</protein>
<dbReference type="Gene3D" id="3.20.20.140">
    <property type="entry name" value="Metal-dependent hydrolases"/>
    <property type="match status" value="2"/>
</dbReference>
<dbReference type="RefSeq" id="WP_148069610.1">
    <property type="nucleotide sequence ID" value="NZ_VRZA01000006.1"/>
</dbReference>
<name>A0A5C8ZSE4_9GAMM</name>
<proteinExistence type="predicted"/>
<dbReference type="GO" id="GO:0005829">
    <property type="term" value="C:cytosol"/>
    <property type="evidence" value="ECO:0007669"/>
    <property type="project" value="TreeGrafter"/>
</dbReference>
<comment type="caution">
    <text evidence="2">The sequence shown here is derived from an EMBL/GenBank/DDBJ whole genome shotgun (WGS) entry which is preliminary data.</text>
</comment>
<dbReference type="EMBL" id="VRZA01000006">
    <property type="protein sequence ID" value="TXS91376.1"/>
    <property type="molecule type" value="Genomic_DNA"/>
</dbReference>
<evidence type="ECO:0000313" key="2">
    <source>
        <dbReference type="EMBL" id="TXS91376.1"/>
    </source>
</evidence>
<dbReference type="PANTHER" id="PTHR11647:SF1">
    <property type="entry name" value="COLLAPSIN RESPONSE MEDIATOR PROTEIN"/>
    <property type="match status" value="1"/>
</dbReference>
<evidence type="ECO:0000313" key="3">
    <source>
        <dbReference type="Proteomes" id="UP000321039"/>
    </source>
</evidence>
<dbReference type="InterPro" id="IPR011059">
    <property type="entry name" value="Metal-dep_hydrolase_composite"/>
</dbReference>
<feature type="domain" description="Amidohydrolase 3" evidence="1">
    <location>
        <begin position="43"/>
        <end position="553"/>
    </location>
</feature>
<accession>A0A5C8ZSE4</accession>
<dbReference type="AlphaFoldDB" id="A0A5C8ZSE4"/>
<dbReference type="InterPro" id="IPR013108">
    <property type="entry name" value="Amidohydro_3"/>
</dbReference>
<dbReference type="Pfam" id="PF07969">
    <property type="entry name" value="Amidohydro_3"/>
    <property type="match status" value="1"/>
</dbReference>
<dbReference type="InterPro" id="IPR050378">
    <property type="entry name" value="Metallo-dep_Hydrolases_sf"/>
</dbReference>
<evidence type="ECO:0000259" key="1">
    <source>
        <dbReference type="Pfam" id="PF07969"/>
    </source>
</evidence>
<dbReference type="InterPro" id="IPR032466">
    <property type="entry name" value="Metal_Hydrolase"/>
</dbReference>
<dbReference type="Proteomes" id="UP000321039">
    <property type="component" value="Unassembled WGS sequence"/>
</dbReference>
<keyword evidence="2" id="KW-0378">Hydrolase</keyword>
<dbReference type="SUPFAM" id="SSF51338">
    <property type="entry name" value="Composite domain of metallo-dependent hydrolases"/>
    <property type="match status" value="1"/>
</dbReference>
<sequence length="584" mass="64200">MFDTLISNGKVVDGTGAPARVADIAIRDGRIVALGHKLGEARETIDASGCLVTPGWVDTHSHMDGQATWDALLSPASHHGITTLIMGNCGVGFAPCKPEETERQRMIEVMEDVEDIPGAALAEGIEWQWESFPEYLDALDRKPRAIDIGAQVPHCAVRTYVMGQRGVNNEFATPEDIERMAAIVREGIGAGAIGFTTSRTQLHTTRDGQVMPGTYSDAAELLGIGSAIGDLSRGIYGLVSDFDNWEEEMTWMKRLSIDNDCQVNFVLFFREESDWKRVQQQLQFVREARKDGARLIPHVGARPVNILMGWDGTVHPFMFNPHYAPLAGLPREERLAQLRDPKLREAILSEPPIETGGDFFLDAITRGYDNLYIMGERPNYEPGYEDSIEYLAQQAGVAPEEYAYDALLQNDGTTLLYCPLFGYGSRDLSRQFAMLKDEHSVLSLADTGAHCGVLCDASVPTYLLSYLVRDRASGERLGLEEAVKMHTHDTARCMGLDDRGTLAPGMKADINIIDFEALQVKRPEVIFDLPAGGRRVFQGAEGYRYTLVSGEVIMRDGEPTGKLPGRLIRGAQPAPAQPDAVVAA</sequence>
<reference evidence="2 3" key="1">
    <citation type="submission" date="2019-08" db="EMBL/GenBank/DDBJ databases">
        <title>Parahaliea maris sp. nov., isolated from the surface seawater.</title>
        <authorList>
            <person name="Liu Y."/>
        </authorList>
    </citation>
    <scope>NUCLEOTIDE SEQUENCE [LARGE SCALE GENOMIC DNA]</scope>
    <source>
        <strain evidence="2 3">HSLHS9</strain>
    </source>
</reference>
<keyword evidence="3" id="KW-1185">Reference proteome</keyword>
<dbReference type="GO" id="GO:0016812">
    <property type="term" value="F:hydrolase activity, acting on carbon-nitrogen (but not peptide) bonds, in cyclic amides"/>
    <property type="evidence" value="ECO:0007669"/>
    <property type="project" value="TreeGrafter"/>
</dbReference>
<dbReference type="SUPFAM" id="SSF51556">
    <property type="entry name" value="Metallo-dependent hydrolases"/>
    <property type="match status" value="1"/>
</dbReference>
<dbReference type="Gene3D" id="2.30.40.10">
    <property type="entry name" value="Urease, subunit C, domain 1"/>
    <property type="match status" value="1"/>
</dbReference>
<organism evidence="2 3">
    <name type="scientific">Parahaliea maris</name>
    <dbReference type="NCBI Taxonomy" id="2716870"/>
    <lineage>
        <taxon>Bacteria</taxon>
        <taxon>Pseudomonadati</taxon>
        <taxon>Pseudomonadota</taxon>
        <taxon>Gammaproteobacteria</taxon>
        <taxon>Cellvibrionales</taxon>
        <taxon>Halieaceae</taxon>
        <taxon>Parahaliea</taxon>
    </lineage>
</organism>
<gene>
    <name evidence="2" type="ORF">FV139_16770</name>
</gene>
<dbReference type="PANTHER" id="PTHR11647">
    <property type="entry name" value="HYDRANTOINASE/DIHYDROPYRIMIDINASE FAMILY MEMBER"/>
    <property type="match status" value="1"/>
</dbReference>